<dbReference type="Gene3D" id="3.10.180.10">
    <property type="entry name" value="2,3-Dihydroxybiphenyl 1,2-Dioxygenase, domain 1"/>
    <property type="match status" value="1"/>
</dbReference>
<dbReference type="SUPFAM" id="SSF54593">
    <property type="entry name" value="Glyoxalase/Bleomycin resistance protein/Dihydroxybiphenyl dioxygenase"/>
    <property type="match status" value="1"/>
</dbReference>
<protein>
    <submittedName>
        <fullName evidence="2">VOC family protein</fullName>
    </submittedName>
</protein>
<feature type="domain" description="VOC" evidence="1">
    <location>
        <begin position="3"/>
        <end position="119"/>
    </location>
</feature>
<dbReference type="PANTHER" id="PTHR35908:SF1">
    <property type="entry name" value="CONSERVED PROTEIN"/>
    <property type="match status" value="1"/>
</dbReference>
<dbReference type="InterPro" id="IPR037523">
    <property type="entry name" value="VOC_core"/>
</dbReference>
<proteinExistence type="predicted"/>
<sequence length="125" mass="13407">MLSIGSVVLGVADVPRAAAFWMEALGYVPREEIEPDWVVLVPTRGAGVQLSLGLSETPVQEHPRIHLDLYAGDAADQAAEVERLVSLGAQRVDWDLYPDDADFVVLADPDGNRFCVIDTGAHGGP</sequence>
<dbReference type="InterPro" id="IPR041581">
    <property type="entry name" value="Glyoxalase_6"/>
</dbReference>
<reference evidence="2 3" key="1">
    <citation type="submission" date="2018-11" db="EMBL/GenBank/DDBJ databases">
        <title>The Potential of Streptomyces as Biocontrol Agents against the Tomato grey mould, Botrytis cinerea (Gray mold) Frontiers in Microbiology.</title>
        <authorList>
            <person name="Li D."/>
        </authorList>
    </citation>
    <scope>NUCLEOTIDE SEQUENCE [LARGE SCALE GENOMIC DNA]</scope>
    <source>
        <strain evidence="2 3">NEAU-LD23</strain>
    </source>
</reference>
<dbReference type="EMBL" id="RIBZ01000051">
    <property type="protein sequence ID" value="RNG35668.1"/>
    <property type="molecule type" value="Genomic_DNA"/>
</dbReference>
<dbReference type="CDD" id="cd06587">
    <property type="entry name" value="VOC"/>
    <property type="match status" value="1"/>
</dbReference>
<keyword evidence="3" id="KW-1185">Reference proteome</keyword>
<dbReference type="AlphaFoldDB" id="A0A3M8WZT6"/>
<dbReference type="InterPro" id="IPR029068">
    <property type="entry name" value="Glyas_Bleomycin-R_OHBP_Dase"/>
</dbReference>
<dbReference type="PANTHER" id="PTHR35908">
    <property type="entry name" value="HYPOTHETICAL FUSION PROTEIN"/>
    <property type="match status" value="1"/>
</dbReference>
<comment type="caution">
    <text evidence="2">The sequence shown here is derived from an EMBL/GenBank/DDBJ whole genome shotgun (WGS) entry which is preliminary data.</text>
</comment>
<organism evidence="2 3">
    <name type="scientific">Streptomyces botrytidirepellens</name>
    <dbReference type="NCBI Taxonomy" id="2486417"/>
    <lineage>
        <taxon>Bacteria</taxon>
        <taxon>Bacillati</taxon>
        <taxon>Actinomycetota</taxon>
        <taxon>Actinomycetes</taxon>
        <taxon>Kitasatosporales</taxon>
        <taxon>Streptomycetaceae</taxon>
        <taxon>Streptomyces</taxon>
    </lineage>
</organism>
<accession>A0A3M8WZT6</accession>
<gene>
    <name evidence="2" type="ORF">EEJ42_03855</name>
</gene>
<dbReference type="Pfam" id="PF18029">
    <property type="entry name" value="Glyoxalase_6"/>
    <property type="match status" value="1"/>
</dbReference>
<evidence type="ECO:0000313" key="3">
    <source>
        <dbReference type="Proteomes" id="UP000275401"/>
    </source>
</evidence>
<evidence type="ECO:0000259" key="1">
    <source>
        <dbReference type="PROSITE" id="PS51819"/>
    </source>
</evidence>
<dbReference type="Proteomes" id="UP000275401">
    <property type="component" value="Unassembled WGS sequence"/>
</dbReference>
<dbReference type="RefSeq" id="WP_123098602.1">
    <property type="nucleotide sequence ID" value="NZ_RIBZ01000051.1"/>
</dbReference>
<dbReference type="PROSITE" id="PS51819">
    <property type="entry name" value="VOC"/>
    <property type="match status" value="1"/>
</dbReference>
<evidence type="ECO:0000313" key="2">
    <source>
        <dbReference type="EMBL" id="RNG35668.1"/>
    </source>
</evidence>
<name>A0A3M8WZT6_9ACTN</name>